<dbReference type="EMBL" id="QXFV01000085">
    <property type="protein sequence ID" value="KAE9050339.1"/>
    <property type="molecule type" value="Genomic_DNA"/>
</dbReference>
<evidence type="ECO:0000313" key="3">
    <source>
        <dbReference type="Proteomes" id="UP000429607"/>
    </source>
</evidence>
<dbReference type="AlphaFoldDB" id="A0A6A3P9J9"/>
<comment type="caution">
    <text evidence="2">The sequence shown here is derived from an EMBL/GenBank/DDBJ whole genome shotgun (WGS) entry which is preliminary data.</text>
</comment>
<keyword evidence="1" id="KW-0732">Signal</keyword>
<evidence type="ECO:0000313" key="2">
    <source>
        <dbReference type="EMBL" id="KAE9050339.1"/>
    </source>
</evidence>
<reference evidence="2 3" key="1">
    <citation type="submission" date="2018-09" db="EMBL/GenBank/DDBJ databases">
        <title>Genomic investigation of the strawberry pathogen Phytophthora fragariae indicates pathogenicity is determined by transcriptional variation in three key races.</title>
        <authorList>
            <person name="Adams T.M."/>
            <person name="Armitage A.D."/>
            <person name="Sobczyk M.K."/>
            <person name="Bates H.J."/>
            <person name="Dunwell J.M."/>
            <person name="Nellist C.F."/>
            <person name="Harrison R.J."/>
        </authorList>
    </citation>
    <scope>NUCLEOTIDE SEQUENCE [LARGE SCALE GENOMIC DNA]</scope>
    <source>
        <strain evidence="2 3">SCRP249</strain>
    </source>
</reference>
<accession>A0A6A3P9J9</accession>
<evidence type="ECO:0000256" key="1">
    <source>
        <dbReference type="SAM" id="SignalP"/>
    </source>
</evidence>
<protein>
    <submittedName>
        <fullName evidence="2">Uncharacterized protein</fullName>
    </submittedName>
</protein>
<dbReference type="Proteomes" id="UP000429607">
    <property type="component" value="Unassembled WGS sequence"/>
</dbReference>
<feature type="signal peptide" evidence="1">
    <location>
        <begin position="1"/>
        <end position="19"/>
    </location>
</feature>
<name>A0A6A3P9J9_9STRA</name>
<feature type="chain" id="PRO_5025425889" evidence="1">
    <location>
        <begin position="20"/>
        <end position="54"/>
    </location>
</feature>
<gene>
    <name evidence="2" type="ORF">PR001_g2477</name>
</gene>
<organism evidence="2 3">
    <name type="scientific">Phytophthora rubi</name>
    <dbReference type="NCBI Taxonomy" id="129364"/>
    <lineage>
        <taxon>Eukaryota</taxon>
        <taxon>Sar</taxon>
        <taxon>Stramenopiles</taxon>
        <taxon>Oomycota</taxon>
        <taxon>Peronosporomycetes</taxon>
        <taxon>Peronosporales</taxon>
        <taxon>Peronosporaceae</taxon>
        <taxon>Phytophthora</taxon>
    </lineage>
</organism>
<proteinExistence type="predicted"/>
<sequence length="54" mass="5805">MEPSSRVCFLLCLRLTASGGGTRERPRGKCGINPQSRISIQAGSRPIFITTRAG</sequence>